<proteinExistence type="predicted"/>
<name>A0AA38G0B3_TAXCH</name>
<dbReference type="EMBL" id="JAHRHJ020000006">
    <property type="protein sequence ID" value="KAH9312584.1"/>
    <property type="molecule type" value="Genomic_DNA"/>
</dbReference>
<organism evidence="1 2">
    <name type="scientific">Taxus chinensis</name>
    <name type="common">Chinese yew</name>
    <name type="synonym">Taxus wallichiana var. chinensis</name>
    <dbReference type="NCBI Taxonomy" id="29808"/>
    <lineage>
        <taxon>Eukaryota</taxon>
        <taxon>Viridiplantae</taxon>
        <taxon>Streptophyta</taxon>
        <taxon>Embryophyta</taxon>
        <taxon>Tracheophyta</taxon>
        <taxon>Spermatophyta</taxon>
        <taxon>Pinopsida</taxon>
        <taxon>Pinidae</taxon>
        <taxon>Conifers II</taxon>
        <taxon>Cupressales</taxon>
        <taxon>Taxaceae</taxon>
        <taxon>Taxus</taxon>
    </lineage>
</organism>
<protein>
    <submittedName>
        <fullName evidence="1">Uncharacterized protein</fullName>
    </submittedName>
</protein>
<dbReference type="Proteomes" id="UP000824469">
    <property type="component" value="Unassembled WGS sequence"/>
</dbReference>
<gene>
    <name evidence="1" type="ORF">KI387_027619</name>
</gene>
<keyword evidence="2" id="KW-1185">Reference proteome</keyword>
<dbReference type="AlphaFoldDB" id="A0AA38G0B3"/>
<evidence type="ECO:0000313" key="2">
    <source>
        <dbReference type="Proteomes" id="UP000824469"/>
    </source>
</evidence>
<feature type="non-terminal residue" evidence="1">
    <location>
        <position position="71"/>
    </location>
</feature>
<accession>A0AA38G0B3</accession>
<evidence type="ECO:0000313" key="1">
    <source>
        <dbReference type="EMBL" id="KAH9312584.1"/>
    </source>
</evidence>
<sequence length="71" mass="8020">MVGRRGQFLLHGVDRVQGKLHSGHHSSSSSRPAHLTDLLRDLMHREDVVWGLLLGVPSGHRVHRELSQQEL</sequence>
<reference evidence="1 2" key="1">
    <citation type="journal article" date="2021" name="Nat. Plants">
        <title>The Taxus genome provides insights into paclitaxel biosynthesis.</title>
        <authorList>
            <person name="Xiong X."/>
            <person name="Gou J."/>
            <person name="Liao Q."/>
            <person name="Li Y."/>
            <person name="Zhou Q."/>
            <person name="Bi G."/>
            <person name="Li C."/>
            <person name="Du R."/>
            <person name="Wang X."/>
            <person name="Sun T."/>
            <person name="Guo L."/>
            <person name="Liang H."/>
            <person name="Lu P."/>
            <person name="Wu Y."/>
            <person name="Zhang Z."/>
            <person name="Ro D.K."/>
            <person name="Shang Y."/>
            <person name="Huang S."/>
            <person name="Yan J."/>
        </authorList>
    </citation>
    <scope>NUCLEOTIDE SEQUENCE [LARGE SCALE GENOMIC DNA]</scope>
    <source>
        <strain evidence="1">Ta-2019</strain>
    </source>
</reference>
<comment type="caution">
    <text evidence="1">The sequence shown here is derived from an EMBL/GenBank/DDBJ whole genome shotgun (WGS) entry which is preliminary data.</text>
</comment>